<dbReference type="InterPro" id="IPR007060">
    <property type="entry name" value="FtsL/DivIC"/>
</dbReference>
<evidence type="ECO:0000256" key="1">
    <source>
        <dbReference type="SAM" id="Coils"/>
    </source>
</evidence>
<accession>A0A1W2BS75</accession>
<keyword evidence="3" id="KW-1185">Reference proteome</keyword>
<keyword evidence="1" id="KW-0175">Coiled coil</keyword>
<dbReference type="EMBL" id="FWXR01000007">
    <property type="protein sequence ID" value="SMC75837.1"/>
    <property type="molecule type" value="Genomic_DNA"/>
</dbReference>
<evidence type="ECO:0000313" key="3">
    <source>
        <dbReference type="Proteomes" id="UP000192656"/>
    </source>
</evidence>
<proteinExistence type="predicted"/>
<keyword evidence="2" id="KW-0131">Cell cycle</keyword>
<gene>
    <name evidence="2" type="ORF">SAMN06297251_107107</name>
</gene>
<sequence>MRTIQKRRTRLGRLIVPTITAIILAYFTVHAQTGGYGLLAKEQLERRIAVRTAALNELKGERERLERRVGMLHDGTLERDMIDEQARRALNVVTADEIVILN</sequence>
<dbReference type="GO" id="GO:0051301">
    <property type="term" value="P:cell division"/>
    <property type="evidence" value="ECO:0007669"/>
    <property type="project" value="UniProtKB-KW"/>
</dbReference>
<reference evidence="2 3" key="1">
    <citation type="submission" date="2017-04" db="EMBL/GenBank/DDBJ databases">
        <authorList>
            <person name="Afonso C.L."/>
            <person name="Miller P.J."/>
            <person name="Scott M.A."/>
            <person name="Spackman E."/>
            <person name="Goraichik I."/>
            <person name="Dimitrov K.M."/>
            <person name="Suarez D.L."/>
            <person name="Swayne D.E."/>
        </authorList>
    </citation>
    <scope>NUCLEOTIDE SEQUENCE [LARGE SCALE GENOMIC DNA]</scope>
    <source>
        <strain evidence="2 3">CGMCC 1.10972</strain>
    </source>
</reference>
<organism evidence="2 3">
    <name type="scientific">Fulvimarina manganoxydans</name>
    <dbReference type="NCBI Taxonomy" id="937218"/>
    <lineage>
        <taxon>Bacteria</taxon>
        <taxon>Pseudomonadati</taxon>
        <taxon>Pseudomonadota</taxon>
        <taxon>Alphaproteobacteria</taxon>
        <taxon>Hyphomicrobiales</taxon>
        <taxon>Aurantimonadaceae</taxon>
        <taxon>Fulvimarina</taxon>
    </lineage>
</organism>
<dbReference type="OrthoDB" id="9815600at2"/>
<name>A0A1W2BS75_9HYPH</name>
<protein>
    <submittedName>
        <fullName evidence="2">Cell division protein FtsB</fullName>
    </submittedName>
</protein>
<dbReference type="Pfam" id="PF04977">
    <property type="entry name" value="DivIC"/>
    <property type="match status" value="1"/>
</dbReference>
<dbReference type="RefSeq" id="WP_084409924.1">
    <property type="nucleotide sequence ID" value="NZ_FWXR01000007.1"/>
</dbReference>
<evidence type="ECO:0000313" key="2">
    <source>
        <dbReference type="EMBL" id="SMC75837.1"/>
    </source>
</evidence>
<feature type="coiled-coil region" evidence="1">
    <location>
        <begin position="41"/>
        <end position="68"/>
    </location>
</feature>
<keyword evidence="2" id="KW-0132">Cell division</keyword>
<dbReference type="AlphaFoldDB" id="A0A1W2BS75"/>
<dbReference type="Proteomes" id="UP000192656">
    <property type="component" value="Unassembled WGS sequence"/>
</dbReference>
<dbReference type="STRING" id="937218.SAMN06297251_107107"/>